<sequence length="1728" mass="188366">MTQIAHLGDGSTLNQAWESALTKAVAEFKHLVSSAGSKSWKLVQPGSGSTTPQPPTAKSPPTSPIAGYPFPDLTNAAKAPRTSDVVVHRRSGKTGDTYRATLEVPLSYFGERGISIETFARAINTPEAWRQWQKLVEDASTLDLLDIHTRINSVRFKLGWPSSPRDAITIARTYEDDSSLIDISTSLPRMPDEPAYLRPAPPYVRSAIKLLAWCVQIQRAPTQPPASSKVSSPSDNDVLRITCFWNWNPQGTWAVGASVPQHLPALLVGLVDFVTSDRAVIPGIAGYGRQISIHELRYDPTRNMLNLDYAVVPESCSAKAGGSGVQAVDVGNFKTQNQKSIVLEMSGTHSWDIQLQRRSSSESGNPWRPTLSHSGYDSLSKTLHLHIDHQEPKHDNDLIRILATVERTSGNPGDVWLNGALMTVTHDAPKITEQADPLPHLSPRQIEDGASVRSDYSLDSSLIPDSVEFKGRSRSATLRSFSGIDVALHRQPSMMLARNRKTARGRSPAQEKSIGSLIRRNYIYFTSFLQEPDAKWRQISESKGVTVHQLNSIDPTLLVHRAEAVFVGVSLLDLWAILSNFGTRKAWSKTFENAELLEHVNEMSELWHIHHRPGKSMAARDALLLRTTYKSPDSIHIFGLSVDDKTLFPELPDPDEPHSIRQTIALQGWSLEKLSPNTVHVTLIEQADPRGWTTKGAMQQALISAVSGLGEFAIKSGAPPAVARLEGAQLAQTHLNIVKQVMKVKYESATSWTTVPAARKPGSLPPHIIAETPGIATPAAETAETPLLTLEETTRTMSCTIRCDSGRYWPFGVDIVVDPPASSVTALRRHKLAEPGGGLWATVTHSKHLVGTESVSLTLRPRTLEDKRDRPGLSVNGSVTKVDTEDLDESELQLMKKQKRSKPTRRPLDQPPTLPVLRRQATSQSSEDSANKDHTSGQAKQLSPVVASNVWSRFSSPLTSIYSSAAQSSRNLFLAKPLSAAQQDLMKRAPIDALGVAFEQLFRIHVDRFSESTSSDAQWQQVSKGPAGIVECKTLPFVSPNLPVYRSSRIIQNYSAPEIISVIKSGDHRKVWDAKLMENNTLQSFGHGVTVDWSTQSMAFPLRPRGFITASMTVKGDDAGTRSPLSSTSATPTATLTFHVTTSNFDRADLMKHADRFNPQGYGIGNVVLEGWILETLDPYSHDHYPVPSTRCMYVTAVDFGYLPLAANNMANAALPQRLSAIEKLLKSTAASLPMLQTPKSRLVVGKELLHARQSQQPSAYALQSPSARSALIQSQATIDGGFECILYLPAASQATVNGLGLEAEIVPEEQTETLSVAETGVQISSVAKHGSPELGTSPPERPSSRLLSSPFASLPRIRSPLSNVSIPKFQQSLTPILCEVVFERSGGASFDISFECVTAEGTPPVTLPVDFSNGNTTGLQLYIDRAPAPVLRSALNENDVYCIKVSADSQGLASHPLGDLEPQESESDLPPRILRVRARRREVAGDHPFMMNGRPIEVRDNLQGPLSPAANRAEWPRIVRVGSARVSGTCAPLARDASIRDDTVVPREDIEIKQGEDTDGHAATNAAAASSSDPPATPVRMNSIYRYLTQPVNLNRFSWPISGYPSPAIKSETAPLPVEVPPPAPRQDQSTSTDNVGPIAGESVIALADATASSGLSTPALIVLAVLLSFALGFMSRTLLMNLEDFVNLSLERNGHSDGEWTEFRRLLQVPFLGRYLVLGIADRARQ</sequence>
<feature type="compositionally biased region" description="Pro residues" evidence="1">
    <location>
        <begin position="52"/>
        <end position="63"/>
    </location>
</feature>
<dbReference type="GO" id="GO:0008289">
    <property type="term" value="F:lipid binding"/>
    <property type="evidence" value="ECO:0007669"/>
    <property type="project" value="InterPro"/>
</dbReference>
<dbReference type="CDD" id="cd00177">
    <property type="entry name" value="START"/>
    <property type="match status" value="1"/>
</dbReference>
<name>A0A8H3TZH4_9TREE</name>
<feature type="compositionally biased region" description="Low complexity" evidence="1">
    <location>
        <begin position="1562"/>
        <end position="1575"/>
    </location>
</feature>
<dbReference type="Proteomes" id="UP000620104">
    <property type="component" value="Unassembled WGS sequence"/>
</dbReference>
<feature type="compositionally biased region" description="Basic residues" evidence="1">
    <location>
        <begin position="896"/>
        <end position="905"/>
    </location>
</feature>
<dbReference type="EMBL" id="BLZA01000035">
    <property type="protein sequence ID" value="GHJ89029.1"/>
    <property type="molecule type" value="Genomic_DNA"/>
</dbReference>
<evidence type="ECO:0000256" key="1">
    <source>
        <dbReference type="SAM" id="MobiDB-lite"/>
    </source>
</evidence>
<organism evidence="3 4">
    <name type="scientific">Naganishia liquefaciens</name>
    <dbReference type="NCBI Taxonomy" id="104408"/>
    <lineage>
        <taxon>Eukaryota</taxon>
        <taxon>Fungi</taxon>
        <taxon>Dikarya</taxon>
        <taxon>Basidiomycota</taxon>
        <taxon>Agaricomycotina</taxon>
        <taxon>Tremellomycetes</taxon>
        <taxon>Filobasidiales</taxon>
        <taxon>Filobasidiaceae</taxon>
        <taxon>Naganishia</taxon>
    </lineage>
</organism>
<evidence type="ECO:0000259" key="2">
    <source>
        <dbReference type="PROSITE" id="PS50848"/>
    </source>
</evidence>
<dbReference type="Pfam" id="PF01852">
    <property type="entry name" value="START"/>
    <property type="match status" value="1"/>
</dbReference>
<dbReference type="SUPFAM" id="SSF55961">
    <property type="entry name" value="Bet v1-like"/>
    <property type="match status" value="3"/>
</dbReference>
<feature type="region of interest" description="Disordered" evidence="1">
    <location>
        <begin position="1613"/>
        <end position="1635"/>
    </location>
</feature>
<comment type="caution">
    <text evidence="3">The sequence shown here is derived from an EMBL/GenBank/DDBJ whole genome shotgun (WGS) entry which is preliminary data.</text>
</comment>
<feature type="compositionally biased region" description="Basic and acidic residues" evidence="1">
    <location>
        <begin position="862"/>
        <end position="871"/>
    </location>
</feature>
<gene>
    <name evidence="3" type="ORF">NliqN6_5431</name>
</gene>
<feature type="region of interest" description="Disordered" evidence="1">
    <location>
        <begin position="39"/>
        <end position="69"/>
    </location>
</feature>
<feature type="domain" description="START" evidence="2">
    <location>
        <begin position="536"/>
        <end position="705"/>
    </location>
</feature>
<evidence type="ECO:0000313" key="4">
    <source>
        <dbReference type="Proteomes" id="UP000620104"/>
    </source>
</evidence>
<dbReference type="InterPro" id="IPR002913">
    <property type="entry name" value="START_lipid-bd_dom"/>
</dbReference>
<proteinExistence type="predicted"/>
<dbReference type="PANTHER" id="PTHR19308">
    <property type="entry name" value="PHOSPHATIDYLCHOLINE TRANSFER PROTEIN"/>
    <property type="match status" value="1"/>
</dbReference>
<feature type="region of interest" description="Disordered" evidence="1">
    <location>
        <begin position="1328"/>
        <end position="1349"/>
    </location>
</feature>
<dbReference type="InterPro" id="IPR051213">
    <property type="entry name" value="START_lipid_transfer"/>
</dbReference>
<dbReference type="InterPro" id="IPR023393">
    <property type="entry name" value="START-like_dom_sf"/>
</dbReference>
<feature type="region of interest" description="Disordered" evidence="1">
    <location>
        <begin position="1553"/>
        <end position="1578"/>
    </location>
</feature>
<dbReference type="GO" id="GO:0005737">
    <property type="term" value="C:cytoplasm"/>
    <property type="evidence" value="ECO:0007669"/>
    <property type="project" value="UniProtKB-ARBA"/>
</dbReference>
<feature type="region of interest" description="Disordered" evidence="1">
    <location>
        <begin position="861"/>
        <end position="942"/>
    </location>
</feature>
<dbReference type="OrthoDB" id="196858at2759"/>
<keyword evidence="4" id="KW-1185">Reference proteome</keyword>
<dbReference type="PANTHER" id="PTHR19308:SF54">
    <property type="entry name" value="START DOMAIN-CONTAINING PROTEIN"/>
    <property type="match status" value="1"/>
</dbReference>
<evidence type="ECO:0000313" key="3">
    <source>
        <dbReference type="EMBL" id="GHJ89029.1"/>
    </source>
</evidence>
<reference evidence="3" key="1">
    <citation type="submission" date="2020-07" db="EMBL/GenBank/DDBJ databases">
        <title>Draft Genome Sequence of a Deep-Sea Yeast, Naganishia (Cryptococcus) liquefaciens strain N6.</title>
        <authorList>
            <person name="Han Y.W."/>
            <person name="Kajitani R."/>
            <person name="Morimoto H."/>
            <person name="Parhat M."/>
            <person name="Tsubouchi H."/>
            <person name="Bakenova O."/>
            <person name="Ogata M."/>
            <person name="Argunhan B."/>
            <person name="Aoki R."/>
            <person name="Kajiwara S."/>
            <person name="Itoh T."/>
            <person name="Iwasaki H."/>
        </authorList>
    </citation>
    <scope>NUCLEOTIDE SEQUENCE</scope>
    <source>
        <strain evidence="3">N6</strain>
    </source>
</reference>
<dbReference type="PROSITE" id="PS50848">
    <property type="entry name" value="START"/>
    <property type="match status" value="1"/>
</dbReference>
<dbReference type="Gene3D" id="3.30.530.20">
    <property type="match status" value="3"/>
</dbReference>
<accession>A0A8H3TZH4</accession>
<protein>
    <recommendedName>
        <fullName evidence="2">START domain-containing protein</fullName>
    </recommendedName>
</protein>